<dbReference type="PROSITE" id="PS51263">
    <property type="entry name" value="ADF_H"/>
    <property type="match status" value="1"/>
</dbReference>
<dbReference type="GO" id="GO:0005884">
    <property type="term" value="C:actin filament"/>
    <property type="evidence" value="ECO:0007669"/>
    <property type="project" value="TreeGrafter"/>
</dbReference>
<dbReference type="GO" id="GO:0003785">
    <property type="term" value="F:actin monomer binding"/>
    <property type="evidence" value="ECO:0007669"/>
    <property type="project" value="TreeGrafter"/>
</dbReference>
<dbReference type="WBParaSite" id="SSLN_0001895401-mRNA-1">
    <property type="protein sequence ID" value="SSLN_0001895401-mRNA-1"/>
    <property type="gene ID" value="SSLN_0001895401"/>
</dbReference>
<keyword evidence="6" id="KW-0206">Cytoskeleton</keyword>
<evidence type="ECO:0000256" key="7">
    <source>
        <dbReference type="ARBA" id="ARBA00038532"/>
    </source>
</evidence>
<dbReference type="SUPFAM" id="SSF55753">
    <property type="entry name" value="Actin depolymerizing proteins"/>
    <property type="match status" value="1"/>
</dbReference>
<dbReference type="PANTHER" id="PTHR13759">
    <property type="entry name" value="TWINFILIN"/>
    <property type="match status" value="1"/>
</dbReference>
<dbReference type="Pfam" id="PF00241">
    <property type="entry name" value="Cofilin_ADF"/>
    <property type="match status" value="1"/>
</dbReference>
<dbReference type="Proteomes" id="UP000275846">
    <property type="component" value="Unassembled WGS sequence"/>
</dbReference>
<comment type="subcellular location">
    <subcellularLocation>
        <location evidence="1">Cytoplasm</location>
        <location evidence="1">Cytoskeleton</location>
    </subcellularLocation>
</comment>
<dbReference type="InterPro" id="IPR002108">
    <property type="entry name" value="ADF-H"/>
</dbReference>
<evidence type="ECO:0000256" key="2">
    <source>
        <dbReference type="ARBA" id="ARBA00009557"/>
    </source>
</evidence>
<evidence type="ECO:0000256" key="4">
    <source>
        <dbReference type="ARBA" id="ARBA00022737"/>
    </source>
</evidence>
<dbReference type="InterPro" id="IPR028458">
    <property type="entry name" value="Twinfilin"/>
</dbReference>
<keyword evidence="3" id="KW-0963">Cytoplasm</keyword>
<dbReference type="OrthoDB" id="10006997at2759"/>
<gene>
    <name evidence="9" type="ORF">SSLN_LOCUS18271</name>
</gene>
<evidence type="ECO:0000313" key="10">
    <source>
        <dbReference type="Proteomes" id="UP000275846"/>
    </source>
</evidence>
<organism evidence="11">
    <name type="scientific">Schistocephalus solidus</name>
    <name type="common">Tapeworm</name>
    <dbReference type="NCBI Taxonomy" id="70667"/>
    <lineage>
        <taxon>Eukaryota</taxon>
        <taxon>Metazoa</taxon>
        <taxon>Spiralia</taxon>
        <taxon>Lophotrochozoa</taxon>
        <taxon>Platyhelminthes</taxon>
        <taxon>Cestoda</taxon>
        <taxon>Eucestoda</taxon>
        <taxon>Diphyllobothriidea</taxon>
        <taxon>Diphyllobothriidae</taxon>
        <taxon>Schistocephalus</taxon>
    </lineage>
</organism>
<dbReference type="CDD" id="cd11285">
    <property type="entry name" value="ADF_Twf-N_like"/>
    <property type="match status" value="1"/>
</dbReference>
<comment type="subunit">
    <text evidence="7">Interacts with G-actin; ADP-actin form.</text>
</comment>
<name>A0A183TP73_SCHSO</name>
<dbReference type="PANTHER" id="PTHR13759:SF1">
    <property type="entry name" value="TWINFILIN"/>
    <property type="match status" value="1"/>
</dbReference>
<dbReference type="GO" id="GO:0010976">
    <property type="term" value="P:positive regulation of neuron projection development"/>
    <property type="evidence" value="ECO:0007669"/>
    <property type="project" value="TreeGrafter"/>
</dbReference>
<proteinExistence type="inferred from homology"/>
<reference evidence="9 10" key="2">
    <citation type="submission" date="2018-11" db="EMBL/GenBank/DDBJ databases">
        <authorList>
            <consortium name="Pathogen Informatics"/>
        </authorList>
    </citation>
    <scope>NUCLEOTIDE SEQUENCE [LARGE SCALE GENOMIC DNA]</scope>
    <source>
        <strain evidence="9 10">NST_G2</strain>
    </source>
</reference>
<sequence>MIHMRIVEEEISLMKSVKVCGNWEDDFDANVKPLQDAHLASYILYRLDSKKRGGYEWILLTWMPESADVRQKTLYSSTRAILRRQFGDDLLADDVVCHDVADMSLEGYKKHRASKAAPAPLTAMEAEYQLNNETTMTHNSFADVHSSFGGIAFPLTPEATSEVKKFAKRKLSYLQFVSIFLFNSTFMAFENLS</sequence>
<evidence type="ECO:0000256" key="1">
    <source>
        <dbReference type="ARBA" id="ARBA00004245"/>
    </source>
</evidence>
<evidence type="ECO:0000313" key="9">
    <source>
        <dbReference type="EMBL" id="VDM04657.1"/>
    </source>
</evidence>
<evidence type="ECO:0000256" key="3">
    <source>
        <dbReference type="ARBA" id="ARBA00022490"/>
    </source>
</evidence>
<keyword evidence="4" id="KW-0677">Repeat</keyword>
<evidence type="ECO:0000313" key="11">
    <source>
        <dbReference type="WBParaSite" id="SSLN_0001895401-mRNA-1"/>
    </source>
</evidence>
<dbReference type="EMBL" id="UYSU01044049">
    <property type="protein sequence ID" value="VDM04657.1"/>
    <property type="molecule type" value="Genomic_DNA"/>
</dbReference>
<dbReference type="GO" id="GO:0051016">
    <property type="term" value="P:barbed-end actin filament capping"/>
    <property type="evidence" value="ECO:0007669"/>
    <property type="project" value="TreeGrafter"/>
</dbReference>
<keyword evidence="10" id="KW-1185">Reference proteome</keyword>
<dbReference type="GO" id="GO:0030042">
    <property type="term" value="P:actin filament depolymerization"/>
    <property type="evidence" value="ECO:0007669"/>
    <property type="project" value="TreeGrafter"/>
</dbReference>
<dbReference type="GO" id="GO:0010591">
    <property type="term" value="P:regulation of lamellipodium assembly"/>
    <property type="evidence" value="ECO:0007669"/>
    <property type="project" value="TreeGrafter"/>
</dbReference>
<dbReference type="GO" id="GO:0030016">
    <property type="term" value="C:myofibril"/>
    <property type="evidence" value="ECO:0007669"/>
    <property type="project" value="TreeGrafter"/>
</dbReference>
<feature type="domain" description="ADF-H" evidence="8">
    <location>
        <begin position="1"/>
        <end position="113"/>
    </location>
</feature>
<comment type="similarity">
    <text evidence="2">Belongs to the actin-binding proteins ADF family. Twinfilin subfamily.</text>
</comment>
<keyword evidence="5" id="KW-0009">Actin-binding</keyword>
<evidence type="ECO:0000256" key="6">
    <source>
        <dbReference type="ARBA" id="ARBA00023212"/>
    </source>
</evidence>
<dbReference type="AlphaFoldDB" id="A0A183TP73"/>
<evidence type="ECO:0000256" key="5">
    <source>
        <dbReference type="ARBA" id="ARBA00023203"/>
    </source>
</evidence>
<dbReference type="InterPro" id="IPR029006">
    <property type="entry name" value="ADF-H/Gelsolin-like_dom_sf"/>
</dbReference>
<protein>
    <submittedName>
        <fullName evidence="11">ADF-H domain-containing protein</fullName>
    </submittedName>
</protein>
<dbReference type="Gene3D" id="3.40.20.10">
    <property type="entry name" value="Severin"/>
    <property type="match status" value="1"/>
</dbReference>
<dbReference type="STRING" id="70667.A0A183TP73"/>
<accession>A0A183TP73</accession>
<evidence type="ECO:0000259" key="8">
    <source>
        <dbReference type="PROSITE" id="PS51263"/>
    </source>
</evidence>
<reference evidence="11" key="1">
    <citation type="submission" date="2016-06" db="UniProtKB">
        <authorList>
            <consortium name="WormBaseParasite"/>
        </authorList>
    </citation>
    <scope>IDENTIFICATION</scope>
</reference>
<dbReference type="GO" id="GO:0051015">
    <property type="term" value="F:actin filament binding"/>
    <property type="evidence" value="ECO:0007669"/>
    <property type="project" value="TreeGrafter"/>
</dbReference>